<dbReference type="RefSeq" id="WP_131015450.1">
    <property type="nucleotide sequence ID" value="NZ_SIRE01000015.1"/>
</dbReference>
<accession>A0A4Q9DLM9</accession>
<gene>
    <name evidence="1" type="ORF">EYB31_21410</name>
</gene>
<dbReference type="Proteomes" id="UP000293142">
    <property type="component" value="Unassembled WGS sequence"/>
</dbReference>
<dbReference type="EMBL" id="SIRE01000015">
    <property type="protein sequence ID" value="TBL76105.1"/>
    <property type="molecule type" value="Genomic_DNA"/>
</dbReference>
<organism evidence="1 2">
    <name type="scientific">Paenibacillus thalictri</name>
    <dbReference type="NCBI Taxonomy" id="2527873"/>
    <lineage>
        <taxon>Bacteria</taxon>
        <taxon>Bacillati</taxon>
        <taxon>Bacillota</taxon>
        <taxon>Bacilli</taxon>
        <taxon>Bacillales</taxon>
        <taxon>Paenibacillaceae</taxon>
        <taxon>Paenibacillus</taxon>
    </lineage>
</organism>
<reference evidence="1 2" key="1">
    <citation type="submission" date="2019-02" db="EMBL/GenBank/DDBJ databases">
        <title>Paenibacillus sp. nov., isolated from surface-sterilized tissue of Thalictrum simplex L.</title>
        <authorList>
            <person name="Tuo L."/>
        </authorList>
    </citation>
    <scope>NUCLEOTIDE SEQUENCE [LARGE SCALE GENOMIC DNA]</scope>
    <source>
        <strain evidence="1 2">N2SHLJ1</strain>
    </source>
</reference>
<keyword evidence="2" id="KW-1185">Reference proteome</keyword>
<name>A0A4Q9DLM9_9BACL</name>
<evidence type="ECO:0000313" key="1">
    <source>
        <dbReference type="EMBL" id="TBL76105.1"/>
    </source>
</evidence>
<comment type="caution">
    <text evidence="1">The sequence shown here is derived from an EMBL/GenBank/DDBJ whole genome shotgun (WGS) entry which is preliminary data.</text>
</comment>
<protein>
    <recommendedName>
        <fullName evidence="3">Ferritin-like domain-containing protein</fullName>
    </recommendedName>
</protein>
<evidence type="ECO:0008006" key="3">
    <source>
        <dbReference type="Google" id="ProtNLM"/>
    </source>
</evidence>
<dbReference type="AlphaFoldDB" id="A0A4Q9DLM9"/>
<sequence length="92" mass="10966">MEQNQTQTQQPIFPQPPQVITIKDHLYLKDQMSWELIAMKKCRHFAQECSDQEISQAINKAGQMHQRHYELLLKHLQNNNTAEMQKVHQLQQ</sequence>
<dbReference type="OrthoDB" id="1799385at2"/>
<evidence type="ECO:0000313" key="2">
    <source>
        <dbReference type="Proteomes" id="UP000293142"/>
    </source>
</evidence>
<proteinExistence type="predicted"/>